<dbReference type="Pfam" id="PF08751">
    <property type="entry name" value="TrwC"/>
    <property type="match status" value="1"/>
</dbReference>
<evidence type="ECO:0000313" key="3">
    <source>
        <dbReference type="Proteomes" id="UP000093925"/>
    </source>
</evidence>
<dbReference type="SUPFAM" id="SSF55464">
    <property type="entry name" value="Origin of replication-binding domain, RBD-like"/>
    <property type="match status" value="1"/>
</dbReference>
<name>A0A1A3KRM3_MYCAS</name>
<evidence type="ECO:0000313" key="2">
    <source>
        <dbReference type="EMBL" id="OBJ86606.1"/>
    </source>
</evidence>
<protein>
    <recommendedName>
        <fullName evidence="1">TrwC relaxase domain-containing protein</fullName>
    </recommendedName>
</protein>
<evidence type="ECO:0000259" key="1">
    <source>
        <dbReference type="Pfam" id="PF08751"/>
    </source>
</evidence>
<feature type="domain" description="TrwC relaxase" evidence="1">
    <location>
        <begin position="27"/>
        <end position="171"/>
    </location>
</feature>
<dbReference type="Proteomes" id="UP000093925">
    <property type="component" value="Unassembled WGS sequence"/>
</dbReference>
<reference evidence="2 3" key="1">
    <citation type="submission" date="2016-06" db="EMBL/GenBank/DDBJ databases">
        <authorList>
            <person name="Kjaerup R.B."/>
            <person name="Dalgaard T.S."/>
            <person name="Juul-Madsen H.R."/>
        </authorList>
    </citation>
    <scope>NUCLEOTIDE SEQUENCE [LARGE SCALE GENOMIC DNA]</scope>
    <source>
        <strain evidence="2 3">1276495.2</strain>
    </source>
</reference>
<proteinExistence type="predicted"/>
<sequence>MVVRQAVSALGWCHVLTIAKLSRWSINYYNDTAHAADAAAVDARRAGGGLGEYYAERDTRTPFWLCAGDTHAVAKMVGLTDVERAGGPADPDVVQRWLDDGAARNGACGRAFGKRGVHGFDLTFCAPKSVSLMRALRAGDVADKTIANAHAAAVSEALEYLAVHAGYTRVYNPVTGQKDWSGYPV</sequence>
<dbReference type="EMBL" id="LZLM01000058">
    <property type="protein sequence ID" value="OBJ86606.1"/>
    <property type="molecule type" value="Genomic_DNA"/>
</dbReference>
<comment type="caution">
    <text evidence="2">The sequence shown here is derived from an EMBL/GenBank/DDBJ whole genome shotgun (WGS) entry which is preliminary data.</text>
</comment>
<accession>A0A1A3KRM3</accession>
<dbReference type="AlphaFoldDB" id="A0A1A3KRM3"/>
<dbReference type="InterPro" id="IPR014862">
    <property type="entry name" value="TrwC"/>
</dbReference>
<organism evidence="2 3">
    <name type="scientific">Mycobacterium asiaticum</name>
    <dbReference type="NCBI Taxonomy" id="1790"/>
    <lineage>
        <taxon>Bacteria</taxon>
        <taxon>Bacillati</taxon>
        <taxon>Actinomycetota</taxon>
        <taxon>Actinomycetes</taxon>
        <taxon>Mycobacteriales</taxon>
        <taxon>Mycobacteriaceae</taxon>
        <taxon>Mycobacterium</taxon>
    </lineage>
</organism>
<gene>
    <name evidence="2" type="ORF">A5640_09555</name>
</gene>